<evidence type="ECO:0000313" key="2">
    <source>
        <dbReference type="Proteomes" id="UP001218364"/>
    </source>
</evidence>
<dbReference type="EMBL" id="JARCJK010000035">
    <property type="protein sequence ID" value="MDE4168254.1"/>
    <property type="molecule type" value="Genomic_DNA"/>
</dbReference>
<gene>
    <name evidence="1" type="ORF">PXK24_21535</name>
</gene>
<dbReference type="AlphaFoldDB" id="A0ABD4XG16"/>
<dbReference type="RefSeq" id="WP_274840370.1">
    <property type="nucleotide sequence ID" value="NZ_JARCJF010000035.1"/>
</dbReference>
<reference evidence="1 2" key="1">
    <citation type="submission" date="2023-02" db="EMBL/GenBank/DDBJ databases">
        <title>Population genomics of bacteria associated with diatom.</title>
        <authorList>
            <person name="Xie J."/>
            <person name="Wang H."/>
        </authorList>
    </citation>
    <scope>NUCLEOTIDE SEQUENCE [LARGE SCALE GENOMIC DNA]</scope>
    <source>
        <strain evidence="1 2">PT47_8</strain>
    </source>
</reference>
<accession>A0ABD4XG16</accession>
<dbReference type="InterPro" id="IPR029044">
    <property type="entry name" value="Nucleotide-diphossugar_trans"/>
</dbReference>
<dbReference type="SUPFAM" id="SSF53448">
    <property type="entry name" value="Nucleotide-diphospho-sugar transferases"/>
    <property type="match status" value="1"/>
</dbReference>
<comment type="caution">
    <text evidence="1">The sequence shown here is derived from an EMBL/GenBank/DDBJ whole genome shotgun (WGS) entry which is preliminary data.</text>
</comment>
<evidence type="ECO:0008006" key="3">
    <source>
        <dbReference type="Google" id="ProtNLM"/>
    </source>
</evidence>
<sequence length="293" mass="33300">MPPLTPENTYPTIVFVTHGGPLEAKSALLAASLAEHYLPAKMLTRLMEPFDVFDKISEETAQLFDELGVEQRFGKNEISIEYKHGNKITSMRGVTGPTIFLDSDMLLMCPFSWHHTFNADASAKPADLDTFRHGGGSWTEVWKLFGRKVPPKTYVASLSGEKIRPYFNAGFIYARDGDALSEAWLDASRRIDAAPKVINKRPWLDQIALPVAFSLLDWQPRELDVSFNFPNHLAGMEHGLPYFAHYHWPRIVAANPSLMHRTRSLITKYPLLKPILGKYDEWDEVLSKLDERE</sequence>
<name>A0ABD4XG16_9RHOB</name>
<proteinExistence type="predicted"/>
<organism evidence="1 2">
    <name type="scientific">Phaeobacter gallaeciensis</name>
    <dbReference type="NCBI Taxonomy" id="60890"/>
    <lineage>
        <taxon>Bacteria</taxon>
        <taxon>Pseudomonadati</taxon>
        <taxon>Pseudomonadota</taxon>
        <taxon>Alphaproteobacteria</taxon>
        <taxon>Rhodobacterales</taxon>
        <taxon>Roseobacteraceae</taxon>
        <taxon>Phaeobacter</taxon>
    </lineage>
</organism>
<evidence type="ECO:0000313" key="1">
    <source>
        <dbReference type="EMBL" id="MDE4168254.1"/>
    </source>
</evidence>
<protein>
    <recommendedName>
        <fullName evidence="3">Glycosyl transferase</fullName>
    </recommendedName>
</protein>
<dbReference type="Proteomes" id="UP001218364">
    <property type="component" value="Unassembled WGS sequence"/>
</dbReference>